<feature type="region of interest" description="Disordered" evidence="1">
    <location>
        <begin position="77"/>
        <end position="198"/>
    </location>
</feature>
<accession>A0ABN7VAP3</accession>
<name>A0ABN7VAP3_GIGMA</name>
<evidence type="ECO:0000313" key="4">
    <source>
        <dbReference type="Proteomes" id="UP000789901"/>
    </source>
</evidence>
<gene>
    <name evidence="3" type="ORF">GMARGA_LOCUS15665</name>
</gene>
<organism evidence="3 4">
    <name type="scientific">Gigaspora margarita</name>
    <dbReference type="NCBI Taxonomy" id="4874"/>
    <lineage>
        <taxon>Eukaryota</taxon>
        <taxon>Fungi</taxon>
        <taxon>Fungi incertae sedis</taxon>
        <taxon>Mucoromycota</taxon>
        <taxon>Glomeromycotina</taxon>
        <taxon>Glomeromycetes</taxon>
        <taxon>Diversisporales</taxon>
        <taxon>Gigasporaceae</taxon>
        <taxon>Gigaspora</taxon>
    </lineage>
</organism>
<comment type="caution">
    <text evidence="3">The sequence shown here is derived from an EMBL/GenBank/DDBJ whole genome shotgun (WGS) entry which is preliminary data.</text>
</comment>
<keyword evidence="2" id="KW-1133">Transmembrane helix</keyword>
<evidence type="ECO:0000313" key="3">
    <source>
        <dbReference type="EMBL" id="CAG8743882.1"/>
    </source>
</evidence>
<feature type="compositionally biased region" description="Gly residues" evidence="1">
    <location>
        <begin position="164"/>
        <end position="175"/>
    </location>
</feature>
<dbReference type="EMBL" id="CAJVQB010010920">
    <property type="protein sequence ID" value="CAG8743882.1"/>
    <property type="molecule type" value="Genomic_DNA"/>
</dbReference>
<reference evidence="3 4" key="1">
    <citation type="submission" date="2021-06" db="EMBL/GenBank/DDBJ databases">
        <authorList>
            <person name="Kallberg Y."/>
            <person name="Tangrot J."/>
            <person name="Rosling A."/>
        </authorList>
    </citation>
    <scope>NUCLEOTIDE SEQUENCE [LARGE SCALE GENOMIC DNA]</scope>
    <source>
        <strain evidence="3 4">120-4 pot B 10/14</strain>
    </source>
</reference>
<keyword evidence="2" id="KW-0812">Transmembrane</keyword>
<feature type="compositionally biased region" description="Polar residues" evidence="1">
    <location>
        <begin position="97"/>
        <end position="110"/>
    </location>
</feature>
<keyword evidence="2" id="KW-0472">Membrane</keyword>
<feature type="region of interest" description="Disordered" evidence="1">
    <location>
        <begin position="230"/>
        <end position="264"/>
    </location>
</feature>
<keyword evidence="4" id="KW-1185">Reference proteome</keyword>
<feature type="compositionally biased region" description="Polar residues" evidence="1">
    <location>
        <begin position="189"/>
        <end position="198"/>
    </location>
</feature>
<proteinExistence type="predicted"/>
<feature type="transmembrane region" description="Helical" evidence="2">
    <location>
        <begin position="48"/>
        <end position="72"/>
    </location>
</feature>
<feature type="compositionally biased region" description="Polar residues" evidence="1">
    <location>
        <begin position="243"/>
        <end position="252"/>
    </location>
</feature>
<protein>
    <submittedName>
        <fullName evidence="3">2004_t:CDS:1</fullName>
    </submittedName>
</protein>
<feature type="non-terminal residue" evidence="3">
    <location>
        <position position="1"/>
    </location>
</feature>
<dbReference type="Proteomes" id="UP000789901">
    <property type="component" value="Unassembled WGS sequence"/>
</dbReference>
<sequence length="264" mass="27997">IVKAQTPTQFDTLTVQAIVTITSYASSPSSSSNKSVDSSISLDGLKPLIITASCVGGVVVITIVICIIRTLMHKNRKHKVRSNHFDSSNYDNEKGHTNNNGDKNTGNSGNDIGDVIDSEQTNTPSGDDDKNTGNSVSGDTGGDIGVDNEQTNKPSVDDDKTTGHSGGGDTGGDIGGVVDSEQSHKDHNQSSVTQQTLNVASPVLPSIIINKDEEEKEVLKETNDTDVVLKIQSDTDSSDHKSQLLNTSTNESLEIDQDNKDQTS</sequence>
<evidence type="ECO:0000256" key="2">
    <source>
        <dbReference type="SAM" id="Phobius"/>
    </source>
</evidence>
<evidence type="ECO:0000256" key="1">
    <source>
        <dbReference type="SAM" id="MobiDB-lite"/>
    </source>
</evidence>